<organism evidence="1 2">
    <name type="scientific">Anoxybacterium hadale</name>
    <dbReference type="NCBI Taxonomy" id="3408580"/>
    <lineage>
        <taxon>Bacteria</taxon>
        <taxon>Bacillati</taxon>
        <taxon>Bacillota</taxon>
        <taxon>Clostridia</taxon>
        <taxon>Peptostreptococcales</taxon>
        <taxon>Anaerovoracaceae</taxon>
        <taxon>Anoxybacterium</taxon>
    </lineage>
</organism>
<evidence type="ECO:0000313" key="1">
    <source>
        <dbReference type="EMBL" id="QOX64514.1"/>
    </source>
</evidence>
<sequence length="296" mass="33625">MKHYDTFIIGHITQDQNITENKEVSESPGGAVFFSSYASLAGERATGILTKTAREDRHLLDAFNVPKEDLYYIPSEHTTLMRNEFFSADREKRICTALSIADPFRLEDIPEVSTKIYHLAGLVYGDFENEMIKPLSEKGLVAADMQGFLRVSKNGSMVFIDWKDKMEYLPYIHFLKTDAAEAEIMTGCSKTEEAAKIMFDWGAKEVMITHNTEVIVYTEEGLFRCPLRPRNLSGRTGRGDTCFSTYITERLYQGVKESLLYAAATVSYKMESPGPIKASRKDIEAYITEFYADEIR</sequence>
<dbReference type="EMBL" id="CP042469">
    <property type="protein sequence ID" value="QOX64514.1"/>
    <property type="molecule type" value="Genomic_DNA"/>
</dbReference>
<protein>
    <submittedName>
        <fullName evidence="1">Ribokinase</fullName>
    </submittedName>
</protein>
<proteinExistence type="predicted"/>
<reference evidence="1" key="1">
    <citation type="submission" date="2019-08" db="EMBL/GenBank/DDBJ databases">
        <title>Genome sequence of Clostridiales bacterium MT110.</title>
        <authorList>
            <person name="Cao J."/>
        </authorList>
    </citation>
    <scope>NUCLEOTIDE SEQUENCE</scope>
    <source>
        <strain evidence="1">MT110</strain>
    </source>
</reference>
<evidence type="ECO:0000313" key="2">
    <source>
        <dbReference type="Proteomes" id="UP000594014"/>
    </source>
</evidence>
<dbReference type="Proteomes" id="UP000594014">
    <property type="component" value="Chromosome"/>
</dbReference>
<name>A0ACD1ADX6_9FIRM</name>
<keyword evidence="2" id="KW-1185">Reference proteome</keyword>
<accession>A0ACD1ADX6</accession>
<gene>
    <name evidence="1" type="ORF">FRZ06_14775</name>
</gene>